<comment type="caution">
    <text evidence="1">The sequence shown here is derived from an EMBL/GenBank/DDBJ whole genome shotgun (WGS) entry which is preliminary data.</text>
</comment>
<protein>
    <submittedName>
        <fullName evidence="1">Uncharacterized protein</fullName>
    </submittedName>
</protein>
<dbReference type="Proteomes" id="UP000078340">
    <property type="component" value="Unassembled WGS sequence"/>
</dbReference>
<dbReference type="EMBL" id="LSBI01000003">
    <property type="protein sequence ID" value="OAQ92143.1"/>
    <property type="molecule type" value="Genomic_DNA"/>
</dbReference>
<evidence type="ECO:0000313" key="2">
    <source>
        <dbReference type="EMBL" id="OAQ92143.1"/>
    </source>
</evidence>
<sequence>MTPWSSSTSSVIAHALWGSTKHQTCASCCCRPPSQPGDGLKNQMGANGNRPAGVCVCMPQHER</sequence>
<name>A0A179GVW1_PURLI</name>
<accession>A0A179GVW1</accession>
<evidence type="ECO:0000313" key="1">
    <source>
        <dbReference type="EMBL" id="OAQ82096.1"/>
    </source>
</evidence>
<dbReference type="EMBL" id="LSBH01000003">
    <property type="protein sequence ID" value="OAQ82096.1"/>
    <property type="molecule type" value="Genomic_DNA"/>
</dbReference>
<reference evidence="1 3" key="1">
    <citation type="submission" date="2016-01" db="EMBL/GenBank/DDBJ databases">
        <title>Biosynthesis of antibiotic leucinostatins and their inhibition on Phytophthora in bio-control Purpureocillium lilacinum.</title>
        <authorList>
            <person name="Wang G."/>
            <person name="Liu Z."/>
            <person name="Lin R."/>
            <person name="Li E."/>
            <person name="Mao Z."/>
            <person name="Ling J."/>
            <person name="Yin W."/>
            <person name="Xie B."/>
        </authorList>
    </citation>
    <scope>NUCLEOTIDE SEQUENCE [LARGE SCALE GENOMIC DNA]</scope>
    <source>
        <strain evidence="1">PLBJ-1</strain>
        <strain evidence="2">PLFJ-1</strain>
    </source>
</reference>
<proteinExistence type="predicted"/>
<organism evidence="1 3">
    <name type="scientific">Purpureocillium lilacinum</name>
    <name type="common">Paecilomyces lilacinus</name>
    <dbReference type="NCBI Taxonomy" id="33203"/>
    <lineage>
        <taxon>Eukaryota</taxon>
        <taxon>Fungi</taxon>
        <taxon>Dikarya</taxon>
        <taxon>Ascomycota</taxon>
        <taxon>Pezizomycotina</taxon>
        <taxon>Sordariomycetes</taxon>
        <taxon>Hypocreomycetidae</taxon>
        <taxon>Hypocreales</taxon>
        <taxon>Ophiocordycipitaceae</taxon>
        <taxon>Purpureocillium</taxon>
    </lineage>
</organism>
<gene>
    <name evidence="1" type="ORF">VFPBJ_04680</name>
    <name evidence="2" type="ORF">VFPFJ_03883</name>
</gene>
<dbReference type="AlphaFoldDB" id="A0A179GVW1"/>
<evidence type="ECO:0000313" key="3">
    <source>
        <dbReference type="Proteomes" id="UP000078240"/>
    </source>
</evidence>
<dbReference type="Proteomes" id="UP000078240">
    <property type="component" value="Unassembled WGS sequence"/>
</dbReference>